<dbReference type="EMBL" id="RHLK01000006">
    <property type="protein sequence ID" value="MVP00367.1"/>
    <property type="molecule type" value="Genomic_DNA"/>
</dbReference>
<sequence length="63" mass="7491">MTWLNNYVTVSDEQNLLRSLTNGADKNIFIEKGAYRMSEYIKAKKRIMHLSWKKKKSQNKRGK</sequence>
<dbReference type="Proteomes" id="UP000490800">
    <property type="component" value="Unassembled WGS sequence"/>
</dbReference>
<accession>A0A7X3JZT2</accession>
<gene>
    <name evidence="1" type="ORF">EDM21_12675</name>
</gene>
<comment type="caution">
    <text evidence="1">The sequence shown here is derived from an EMBL/GenBank/DDBJ whole genome shotgun (WGS) entry which is preliminary data.</text>
</comment>
<evidence type="ECO:0000313" key="1">
    <source>
        <dbReference type="EMBL" id="MVP00367.1"/>
    </source>
</evidence>
<proteinExistence type="predicted"/>
<protein>
    <submittedName>
        <fullName evidence="1">Uncharacterized protein</fullName>
    </submittedName>
</protein>
<dbReference type="RefSeq" id="WP_157335979.1">
    <property type="nucleotide sequence ID" value="NZ_RHLK01000006.1"/>
</dbReference>
<reference evidence="1 2" key="1">
    <citation type="journal article" date="2019" name="Microorganisms">
        <title>Paenibacillus lutrae sp. nov., A Chitinolytic Species Isolated from A River Otter in Castril Natural Park, Granada, Spain.</title>
        <authorList>
            <person name="Rodriguez M."/>
            <person name="Reina J.C."/>
            <person name="Bejar V."/>
            <person name="Llamas I."/>
        </authorList>
    </citation>
    <scope>NUCLEOTIDE SEQUENCE [LARGE SCALE GENOMIC DNA]</scope>
    <source>
        <strain evidence="1 2">N10</strain>
    </source>
</reference>
<dbReference type="AlphaFoldDB" id="A0A7X3JZT2"/>
<organism evidence="1 2">
    <name type="scientific">Paenibacillus lutrae</name>
    <dbReference type="NCBI Taxonomy" id="2078573"/>
    <lineage>
        <taxon>Bacteria</taxon>
        <taxon>Bacillati</taxon>
        <taxon>Bacillota</taxon>
        <taxon>Bacilli</taxon>
        <taxon>Bacillales</taxon>
        <taxon>Paenibacillaceae</taxon>
        <taxon>Paenibacillus</taxon>
    </lineage>
</organism>
<keyword evidence="2" id="KW-1185">Reference proteome</keyword>
<name>A0A7X3JZT2_9BACL</name>
<evidence type="ECO:0000313" key="2">
    <source>
        <dbReference type="Proteomes" id="UP000490800"/>
    </source>
</evidence>